<dbReference type="EMBL" id="CP049838">
    <property type="protein sequence ID" value="QJT06423.1"/>
    <property type="molecule type" value="Genomic_DNA"/>
</dbReference>
<keyword evidence="2" id="KW-0732">Signal</keyword>
<organism evidence="3 4">
    <name type="scientific">Streptomyces asoensis</name>
    <dbReference type="NCBI Taxonomy" id="249586"/>
    <lineage>
        <taxon>Bacteria</taxon>
        <taxon>Bacillati</taxon>
        <taxon>Actinomycetota</taxon>
        <taxon>Actinomycetes</taxon>
        <taxon>Kitasatosporales</taxon>
        <taxon>Streptomycetaceae</taxon>
        <taxon>Streptomyces</taxon>
    </lineage>
</organism>
<accession>A0A6M4XE95</accession>
<evidence type="ECO:0000313" key="3">
    <source>
        <dbReference type="EMBL" id="QJT06423.1"/>
    </source>
</evidence>
<keyword evidence="4" id="KW-1185">Reference proteome</keyword>
<evidence type="ECO:0000256" key="2">
    <source>
        <dbReference type="SAM" id="SignalP"/>
    </source>
</evidence>
<protein>
    <submittedName>
        <fullName evidence="3">Uncharacterized protein</fullName>
    </submittedName>
</protein>
<feature type="region of interest" description="Disordered" evidence="1">
    <location>
        <begin position="53"/>
        <end position="91"/>
    </location>
</feature>
<feature type="chain" id="PRO_5039388259" evidence="2">
    <location>
        <begin position="24"/>
        <end position="285"/>
    </location>
</feature>
<gene>
    <name evidence="3" type="ORF">G9272_44120</name>
</gene>
<feature type="region of interest" description="Disordered" evidence="1">
    <location>
        <begin position="255"/>
        <end position="285"/>
    </location>
</feature>
<proteinExistence type="predicted"/>
<reference evidence="3" key="1">
    <citation type="submission" date="2020-03" db="EMBL/GenBank/DDBJ databases">
        <title>Molecular networking-based the target discovery of potent antiproliferative macrolactams: 5/6/7/16 polycyclic ansamycins and glycosylated trienomycin from Streptomyces cacaoi subsp. asoensis.</title>
        <authorList>
            <person name="Liu L.-L."/>
        </authorList>
    </citation>
    <scope>NUCLEOTIDE SEQUENCE [LARGE SCALE GENOMIC DNA]</scope>
    <source>
        <strain evidence="3">H2S5</strain>
    </source>
</reference>
<dbReference type="RefSeq" id="WP_171401735.1">
    <property type="nucleotide sequence ID" value="NZ_CP049838.1"/>
</dbReference>
<dbReference type="Proteomes" id="UP000502665">
    <property type="component" value="Chromosome"/>
</dbReference>
<dbReference type="AlphaFoldDB" id="A0A6M4XE95"/>
<feature type="compositionally biased region" description="Basic and acidic residues" evidence="1">
    <location>
        <begin position="157"/>
        <end position="170"/>
    </location>
</feature>
<sequence length="285" mass="29396">MNGRHLPAAAAATLLGSAGAAAAALAGAGPAAALPAGAAIGLLVWTAHTVTDRLTRRPGTETGRPTASAGSGPARPARQGSGSERPEPPPDARLWLERASAAVGRLDRHRSDSTTPTLTEALTAAVAFVGTAADELHARAEAVRVIDTTTAGTDPQALRDDQRRLEKEARASQGAMREAKEASARATGERAASLQRLAELRELLMATLESTVLRLEAAAERGSLLVSLHAVGDAATDVPDLTSLEHELEAVQAGLDRLDEISRSLHDPGRPDPGPAAGKPHDPQE</sequence>
<feature type="compositionally biased region" description="Basic and acidic residues" evidence="1">
    <location>
        <begin position="256"/>
        <end position="270"/>
    </location>
</feature>
<evidence type="ECO:0000313" key="4">
    <source>
        <dbReference type="Proteomes" id="UP000502665"/>
    </source>
</evidence>
<name>A0A6M4XE95_9ACTN</name>
<feature type="region of interest" description="Disordered" evidence="1">
    <location>
        <begin position="151"/>
        <end position="188"/>
    </location>
</feature>
<evidence type="ECO:0000256" key="1">
    <source>
        <dbReference type="SAM" id="MobiDB-lite"/>
    </source>
</evidence>
<feature type="signal peptide" evidence="2">
    <location>
        <begin position="1"/>
        <end position="23"/>
    </location>
</feature>